<dbReference type="InterPro" id="IPR036097">
    <property type="entry name" value="HisK_dim/P_sf"/>
</dbReference>
<keyword evidence="8" id="KW-1133">Transmembrane helix</keyword>
<dbReference type="EMBL" id="JACHMB010000001">
    <property type="protein sequence ID" value="MBB5780129.1"/>
    <property type="molecule type" value="Genomic_DNA"/>
</dbReference>
<dbReference type="PANTHER" id="PTHR45436:SF5">
    <property type="entry name" value="SENSOR HISTIDINE KINASE TRCS"/>
    <property type="match status" value="1"/>
</dbReference>
<evidence type="ECO:0000256" key="1">
    <source>
        <dbReference type="ARBA" id="ARBA00000085"/>
    </source>
</evidence>
<dbReference type="AlphaFoldDB" id="A0A7W9GAD4"/>
<dbReference type="Proteomes" id="UP000579153">
    <property type="component" value="Unassembled WGS sequence"/>
</dbReference>
<dbReference type="Pfam" id="PF02518">
    <property type="entry name" value="HATPase_c"/>
    <property type="match status" value="1"/>
</dbReference>
<accession>A0A7W9GAD4</accession>
<evidence type="ECO:0000259" key="12">
    <source>
        <dbReference type="PROSITE" id="PS50885"/>
    </source>
</evidence>
<dbReference type="Pfam" id="PF00672">
    <property type="entry name" value="HAMP"/>
    <property type="match status" value="1"/>
</dbReference>
<dbReference type="InterPro" id="IPR005467">
    <property type="entry name" value="His_kinase_dom"/>
</dbReference>
<dbReference type="RefSeq" id="WP_185073376.1">
    <property type="nucleotide sequence ID" value="NZ_JACHMB010000001.1"/>
</dbReference>
<proteinExistence type="predicted"/>
<reference evidence="13 14" key="1">
    <citation type="submission" date="2020-08" db="EMBL/GenBank/DDBJ databases">
        <title>Sequencing the genomes of 1000 actinobacteria strains.</title>
        <authorList>
            <person name="Klenk H.-P."/>
        </authorList>
    </citation>
    <scope>NUCLEOTIDE SEQUENCE [LARGE SCALE GENOMIC DNA]</scope>
    <source>
        <strain evidence="13 14">DSM 45507</strain>
    </source>
</reference>
<evidence type="ECO:0000256" key="9">
    <source>
        <dbReference type="ARBA" id="ARBA00023012"/>
    </source>
</evidence>
<evidence type="ECO:0000256" key="6">
    <source>
        <dbReference type="ARBA" id="ARBA00022692"/>
    </source>
</evidence>
<dbReference type="SMART" id="SM00387">
    <property type="entry name" value="HATPase_c"/>
    <property type="match status" value="1"/>
</dbReference>
<dbReference type="InterPro" id="IPR003661">
    <property type="entry name" value="HisK_dim/P_dom"/>
</dbReference>
<dbReference type="GO" id="GO:0000155">
    <property type="term" value="F:phosphorelay sensor kinase activity"/>
    <property type="evidence" value="ECO:0007669"/>
    <property type="project" value="InterPro"/>
</dbReference>
<dbReference type="EC" id="2.7.13.3" evidence="3"/>
<dbReference type="Gene3D" id="6.10.340.10">
    <property type="match status" value="1"/>
</dbReference>
<dbReference type="SUPFAM" id="SSF55874">
    <property type="entry name" value="ATPase domain of HSP90 chaperone/DNA topoisomerase II/histidine kinase"/>
    <property type="match status" value="1"/>
</dbReference>
<keyword evidence="14" id="KW-1185">Reference proteome</keyword>
<dbReference type="InterPro" id="IPR004358">
    <property type="entry name" value="Sig_transdc_His_kin-like_C"/>
</dbReference>
<evidence type="ECO:0000259" key="11">
    <source>
        <dbReference type="PROSITE" id="PS50109"/>
    </source>
</evidence>
<evidence type="ECO:0000256" key="10">
    <source>
        <dbReference type="ARBA" id="ARBA00023136"/>
    </source>
</evidence>
<dbReference type="PROSITE" id="PS50109">
    <property type="entry name" value="HIS_KIN"/>
    <property type="match status" value="1"/>
</dbReference>
<dbReference type="PANTHER" id="PTHR45436">
    <property type="entry name" value="SENSOR HISTIDINE KINASE YKOH"/>
    <property type="match status" value="1"/>
</dbReference>
<evidence type="ECO:0000256" key="4">
    <source>
        <dbReference type="ARBA" id="ARBA00022553"/>
    </source>
</evidence>
<dbReference type="Gene3D" id="3.30.565.10">
    <property type="entry name" value="Histidine kinase-like ATPase, C-terminal domain"/>
    <property type="match status" value="1"/>
</dbReference>
<evidence type="ECO:0000256" key="3">
    <source>
        <dbReference type="ARBA" id="ARBA00012438"/>
    </source>
</evidence>
<sequence>MPPWWARSLRGRVTLIATAVAALVLIPVAVAGVITARSLMTASVFRDTRDTAERIAYEMRGGALPMGAAIPVPNPPVDLIQVVGPNGQILASSDAARNLPPLSDIRPTPENRVISVMNCLPTECIHVTAVRVSLFADSPVVYAGRSTPDLLANRGLEVVVFIEVGVLIGLASWATWLVTGRALRPVATMRAELDAVHAGDLSRRVTQPPGADEVAQLARSVNGTLARLERSAQQQRQFASDASHELRTPIAGLRAQLESAQLYPDDTDVEALVDSALRDTDRLEAIITDLLLLARIGSRVDVVKERVDLAELVRQELSVRCDKVPVHVELAEGVVVEGVRLQLARVLTNLLDNAQRHAEHTVQVEVRREGEHTALLAVENDGVEIAEEDRERIFQRFTRLDAARSRDAGGTGLGLAIARDVAVAHGGQITVEDRVGGARFVLRLPAV</sequence>
<evidence type="ECO:0000256" key="8">
    <source>
        <dbReference type="ARBA" id="ARBA00022989"/>
    </source>
</evidence>
<dbReference type="Pfam" id="PF00512">
    <property type="entry name" value="HisKA"/>
    <property type="match status" value="1"/>
</dbReference>
<comment type="catalytic activity">
    <reaction evidence="1">
        <text>ATP + protein L-histidine = ADP + protein N-phospho-L-histidine.</text>
        <dbReference type="EC" id="2.7.13.3"/>
    </reaction>
</comment>
<evidence type="ECO:0000313" key="13">
    <source>
        <dbReference type="EMBL" id="MBB5780129.1"/>
    </source>
</evidence>
<dbReference type="CDD" id="cd00082">
    <property type="entry name" value="HisKA"/>
    <property type="match status" value="1"/>
</dbReference>
<dbReference type="SUPFAM" id="SSF47384">
    <property type="entry name" value="Homodimeric domain of signal transducing histidine kinase"/>
    <property type="match status" value="1"/>
</dbReference>
<dbReference type="InterPro" id="IPR003660">
    <property type="entry name" value="HAMP_dom"/>
</dbReference>
<dbReference type="GO" id="GO:0005886">
    <property type="term" value="C:plasma membrane"/>
    <property type="evidence" value="ECO:0007669"/>
    <property type="project" value="UniProtKB-SubCell"/>
</dbReference>
<feature type="domain" description="HAMP" evidence="12">
    <location>
        <begin position="180"/>
        <end position="233"/>
    </location>
</feature>
<organism evidence="13 14">
    <name type="scientific">Nonomuraea jabiensis</name>
    <dbReference type="NCBI Taxonomy" id="882448"/>
    <lineage>
        <taxon>Bacteria</taxon>
        <taxon>Bacillati</taxon>
        <taxon>Actinomycetota</taxon>
        <taxon>Actinomycetes</taxon>
        <taxon>Streptosporangiales</taxon>
        <taxon>Streptosporangiaceae</taxon>
        <taxon>Nonomuraea</taxon>
    </lineage>
</organism>
<dbReference type="Gene3D" id="1.10.287.130">
    <property type="match status" value="1"/>
</dbReference>
<keyword evidence="9" id="KW-0902">Two-component regulatory system</keyword>
<evidence type="ECO:0000256" key="7">
    <source>
        <dbReference type="ARBA" id="ARBA00022777"/>
    </source>
</evidence>
<comment type="subcellular location">
    <subcellularLocation>
        <location evidence="2">Cell membrane</location>
    </subcellularLocation>
</comment>
<dbReference type="InterPro" id="IPR036890">
    <property type="entry name" value="HATPase_C_sf"/>
</dbReference>
<keyword evidence="10" id="KW-0472">Membrane</keyword>
<dbReference type="InterPro" id="IPR050428">
    <property type="entry name" value="TCS_sensor_his_kinase"/>
</dbReference>
<dbReference type="CDD" id="cd00075">
    <property type="entry name" value="HATPase"/>
    <property type="match status" value="1"/>
</dbReference>
<comment type="caution">
    <text evidence="13">The sequence shown here is derived from an EMBL/GenBank/DDBJ whole genome shotgun (WGS) entry which is preliminary data.</text>
</comment>
<name>A0A7W9GAD4_9ACTN</name>
<protein>
    <recommendedName>
        <fullName evidence="3">histidine kinase</fullName>
        <ecNumber evidence="3">2.7.13.3</ecNumber>
    </recommendedName>
</protein>
<evidence type="ECO:0000313" key="14">
    <source>
        <dbReference type="Proteomes" id="UP000579153"/>
    </source>
</evidence>
<feature type="domain" description="Histidine kinase" evidence="11">
    <location>
        <begin position="241"/>
        <end position="447"/>
    </location>
</feature>
<dbReference type="PRINTS" id="PR00344">
    <property type="entry name" value="BCTRLSENSOR"/>
</dbReference>
<dbReference type="SUPFAM" id="SSF158472">
    <property type="entry name" value="HAMP domain-like"/>
    <property type="match status" value="1"/>
</dbReference>
<keyword evidence="5" id="KW-0808">Transferase</keyword>
<dbReference type="InterPro" id="IPR003594">
    <property type="entry name" value="HATPase_dom"/>
</dbReference>
<gene>
    <name evidence="13" type="ORF">HD596_006885</name>
</gene>
<dbReference type="CDD" id="cd06225">
    <property type="entry name" value="HAMP"/>
    <property type="match status" value="1"/>
</dbReference>
<dbReference type="SMART" id="SM00388">
    <property type="entry name" value="HisKA"/>
    <property type="match status" value="1"/>
</dbReference>
<keyword evidence="6" id="KW-0812">Transmembrane</keyword>
<keyword evidence="7 13" id="KW-0418">Kinase</keyword>
<keyword evidence="4" id="KW-0597">Phosphoprotein</keyword>
<evidence type="ECO:0000256" key="2">
    <source>
        <dbReference type="ARBA" id="ARBA00004236"/>
    </source>
</evidence>
<dbReference type="SMART" id="SM00304">
    <property type="entry name" value="HAMP"/>
    <property type="match status" value="1"/>
</dbReference>
<dbReference type="PROSITE" id="PS50885">
    <property type="entry name" value="HAMP"/>
    <property type="match status" value="1"/>
</dbReference>
<evidence type="ECO:0000256" key="5">
    <source>
        <dbReference type="ARBA" id="ARBA00022679"/>
    </source>
</evidence>